<accession>A0ABT2ZM98</accession>
<dbReference type="InterPro" id="IPR005119">
    <property type="entry name" value="LysR_subst-bd"/>
</dbReference>
<dbReference type="InterPro" id="IPR000847">
    <property type="entry name" value="LysR_HTH_N"/>
</dbReference>
<dbReference type="Pfam" id="PF03466">
    <property type="entry name" value="LysR_substrate"/>
    <property type="match status" value="1"/>
</dbReference>
<evidence type="ECO:0000256" key="1">
    <source>
        <dbReference type="ARBA" id="ARBA00009437"/>
    </source>
</evidence>
<dbReference type="InterPro" id="IPR058163">
    <property type="entry name" value="LysR-type_TF_proteobact-type"/>
</dbReference>
<evidence type="ECO:0000256" key="2">
    <source>
        <dbReference type="ARBA" id="ARBA00023015"/>
    </source>
</evidence>
<sequence>MSGFDWNHIRAFLATAEEGSLSAAARVLGLTQPTLGRQVSALENDLGILLFERVGRALQLTEAGRDLLGHVRAMGAAADRVALAASGQSQSIEGKVRITASEGLSAYILPAALKRLREVAPRLEIDIVAANDIRDLMRREADIAIRHVRPEQPDLIARLVREAKAYFYASGSYLSERGRPKTPADLARHDFIGFGDNRQMLDYLVPLGLPLTEANFRIGSANGIVAWELARQGFGIAPMWDELARLNPEMERILPELPPITFPIWLTTHRELHTSRRIRLVFDHLAGFLSQQPLTGISP</sequence>
<dbReference type="SUPFAM" id="SSF46785">
    <property type="entry name" value="Winged helix' DNA-binding domain"/>
    <property type="match status" value="1"/>
</dbReference>
<name>A0ABT2ZM98_9RHOB</name>
<comment type="similarity">
    <text evidence="1">Belongs to the LysR transcriptional regulatory family.</text>
</comment>
<dbReference type="Gene3D" id="3.40.190.290">
    <property type="match status" value="1"/>
</dbReference>
<organism evidence="6 7">
    <name type="scientific">Albidovulum litorale</name>
    <dbReference type="NCBI Taxonomy" id="2984134"/>
    <lineage>
        <taxon>Bacteria</taxon>
        <taxon>Pseudomonadati</taxon>
        <taxon>Pseudomonadota</taxon>
        <taxon>Alphaproteobacteria</taxon>
        <taxon>Rhodobacterales</taxon>
        <taxon>Paracoccaceae</taxon>
        <taxon>Albidovulum</taxon>
    </lineage>
</organism>
<feature type="domain" description="HTH lysR-type" evidence="5">
    <location>
        <begin position="4"/>
        <end position="61"/>
    </location>
</feature>
<dbReference type="PANTHER" id="PTHR30537">
    <property type="entry name" value="HTH-TYPE TRANSCRIPTIONAL REGULATOR"/>
    <property type="match status" value="1"/>
</dbReference>
<evidence type="ECO:0000259" key="5">
    <source>
        <dbReference type="PROSITE" id="PS50931"/>
    </source>
</evidence>
<reference evidence="6 7" key="1">
    <citation type="submission" date="2022-10" db="EMBL/GenBank/DDBJ databases">
        <title>Defluviimonas sp. nov., isolated from ocean surface sediments.</title>
        <authorList>
            <person name="He W."/>
            <person name="Wang L."/>
            <person name="Zhang D.-F."/>
        </authorList>
    </citation>
    <scope>NUCLEOTIDE SEQUENCE [LARGE SCALE GENOMIC DNA]</scope>
    <source>
        <strain evidence="6 7">WL0050</strain>
    </source>
</reference>
<dbReference type="PROSITE" id="PS50931">
    <property type="entry name" value="HTH_LYSR"/>
    <property type="match status" value="1"/>
</dbReference>
<evidence type="ECO:0000256" key="3">
    <source>
        <dbReference type="ARBA" id="ARBA00023125"/>
    </source>
</evidence>
<proteinExistence type="inferred from homology"/>
<keyword evidence="2" id="KW-0805">Transcription regulation</keyword>
<dbReference type="PRINTS" id="PR00039">
    <property type="entry name" value="HTHLYSR"/>
</dbReference>
<comment type="caution">
    <text evidence="6">The sequence shown here is derived from an EMBL/GenBank/DDBJ whole genome shotgun (WGS) entry which is preliminary data.</text>
</comment>
<dbReference type="InterPro" id="IPR036390">
    <property type="entry name" value="WH_DNA-bd_sf"/>
</dbReference>
<dbReference type="InterPro" id="IPR036388">
    <property type="entry name" value="WH-like_DNA-bd_sf"/>
</dbReference>
<keyword evidence="3" id="KW-0238">DNA-binding</keyword>
<keyword evidence="7" id="KW-1185">Reference proteome</keyword>
<dbReference type="PANTHER" id="PTHR30537:SF3">
    <property type="entry name" value="TRANSCRIPTIONAL REGULATORY PROTEIN"/>
    <property type="match status" value="1"/>
</dbReference>
<dbReference type="Proteomes" id="UP001652564">
    <property type="component" value="Unassembled WGS sequence"/>
</dbReference>
<evidence type="ECO:0000313" key="7">
    <source>
        <dbReference type="Proteomes" id="UP001652564"/>
    </source>
</evidence>
<protein>
    <submittedName>
        <fullName evidence="6">LysR family transcriptional regulator</fullName>
    </submittedName>
</protein>
<evidence type="ECO:0000313" key="6">
    <source>
        <dbReference type="EMBL" id="MCV2872148.1"/>
    </source>
</evidence>
<dbReference type="EMBL" id="JAOWKZ010000002">
    <property type="protein sequence ID" value="MCV2872148.1"/>
    <property type="molecule type" value="Genomic_DNA"/>
</dbReference>
<dbReference type="SUPFAM" id="SSF53850">
    <property type="entry name" value="Periplasmic binding protein-like II"/>
    <property type="match status" value="1"/>
</dbReference>
<evidence type="ECO:0000256" key="4">
    <source>
        <dbReference type="ARBA" id="ARBA00023163"/>
    </source>
</evidence>
<gene>
    <name evidence="6" type="ORF">OEZ71_07545</name>
</gene>
<dbReference type="Pfam" id="PF00126">
    <property type="entry name" value="HTH_1"/>
    <property type="match status" value="1"/>
</dbReference>
<dbReference type="Gene3D" id="1.10.10.10">
    <property type="entry name" value="Winged helix-like DNA-binding domain superfamily/Winged helix DNA-binding domain"/>
    <property type="match status" value="1"/>
</dbReference>
<keyword evidence="4" id="KW-0804">Transcription</keyword>